<sequence length="53" mass="6051">MILHLKQYCSSDIMNISASCQLETHQGQFGSLQTSRLAPLESEYFSKFPIQDQ</sequence>
<protein>
    <submittedName>
        <fullName evidence="1">Uncharacterized protein</fullName>
    </submittedName>
</protein>
<organism evidence="1">
    <name type="scientific">Arundo donax</name>
    <name type="common">Giant reed</name>
    <name type="synonym">Donax arundinaceus</name>
    <dbReference type="NCBI Taxonomy" id="35708"/>
    <lineage>
        <taxon>Eukaryota</taxon>
        <taxon>Viridiplantae</taxon>
        <taxon>Streptophyta</taxon>
        <taxon>Embryophyta</taxon>
        <taxon>Tracheophyta</taxon>
        <taxon>Spermatophyta</taxon>
        <taxon>Magnoliopsida</taxon>
        <taxon>Liliopsida</taxon>
        <taxon>Poales</taxon>
        <taxon>Poaceae</taxon>
        <taxon>PACMAD clade</taxon>
        <taxon>Arundinoideae</taxon>
        <taxon>Arundineae</taxon>
        <taxon>Arundo</taxon>
    </lineage>
</organism>
<name>A0A0A9DGM9_ARUDO</name>
<accession>A0A0A9DGM9</accession>
<dbReference type="AlphaFoldDB" id="A0A0A9DGM9"/>
<reference evidence="1" key="2">
    <citation type="journal article" date="2015" name="Data Brief">
        <title>Shoot transcriptome of the giant reed, Arundo donax.</title>
        <authorList>
            <person name="Barrero R.A."/>
            <person name="Guerrero F.D."/>
            <person name="Moolhuijzen P."/>
            <person name="Goolsby J.A."/>
            <person name="Tidwell J."/>
            <person name="Bellgard S.E."/>
            <person name="Bellgard M.I."/>
        </authorList>
    </citation>
    <scope>NUCLEOTIDE SEQUENCE</scope>
    <source>
        <tissue evidence="1">Shoot tissue taken approximately 20 cm above the soil surface</tissue>
    </source>
</reference>
<reference evidence="1" key="1">
    <citation type="submission" date="2014-09" db="EMBL/GenBank/DDBJ databases">
        <authorList>
            <person name="Magalhaes I.L.F."/>
            <person name="Oliveira U."/>
            <person name="Santos F.R."/>
            <person name="Vidigal T.H.D.A."/>
            <person name="Brescovit A.D."/>
            <person name="Santos A.J."/>
        </authorList>
    </citation>
    <scope>NUCLEOTIDE SEQUENCE</scope>
    <source>
        <tissue evidence="1">Shoot tissue taken approximately 20 cm above the soil surface</tissue>
    </source>
</reference>
<proteinExistence type="predicted"/>
<dbReference type="EMBL" id="GBRH01210914">
    <property type="protein sequence ID" value="JAD86981.1"/>
    <property type="molecule type" value="Transcribed_RNA"/>
</dbReference>
<evidence type="ECO:0000313" key="1">
    <source>
        <dbReference type="EMBL" id="JAD86981.1"/>
    </source>
</evidence>